<dbReference type="PROSITE" id="PS51194">
    <property type="entry name" value="HELICASE_CTER"/>
    <property type="match status" value="1"/>
</dbReference>
<dbReference type="Pfam" id="PF00176">
    <property type="entry name" value="SNF2-rel_dom"/>
    <property type="match status" value="1"/>
</dbReference>
<dbReference type="PANTHER" id="PTHR10799">
    <property type="entry name" value="SNF2/RAD54 HELICASE FAMILY"/>
    <property type="match status" value="1"/>
</dbReference>
<dbReference type="Pfam" id="PF00271">
    <property type="entry name" value="Helicase_C"/>
    <property type="match status" value="1"/>
</dbReference>
<dbReference type="InterPro" id="IPR027417">
    <property type="entry name" value="P-loop_NTPase"/>
</dbReference>
<accession>A0A845HHS2</accession>
<evidence type="ECO:0000256" key="1">
    <source>
        <dbReference type="ARBA" id="ARBA00022801"/>
    </source>
</evidence>
<name>A0A845HHS2_9BURK</name>
<feature type="domain" description="Helicase ATP-binding" evidence="2">
    <location>
        <begin position="156"/>
        <end position="314"/>
    </location>
</feature>
<dbReference type="GO" id="GO:0004386">
    <property type="term" value="F:helicase activity"/>
    <property type="evidence" value="ECO:0007669"/>
    <property type="project" value="UniProtKB-KW"/>
</dbReference>
<proteinExistence type="predicted"/>
<dbReference type="RefSeq" id="WP_161089775.1">
    <property type="nucleotide sequence ID" value="NZ_WWCV01000014.1"/>
</dbReference>
<organism evidence="4 5">
    <name type="scientific">Duganella vulcania</name>
    <dbReference type="NCBI Taxonomy" id="2692166"/>
    <lineage>
        <taxon>Bacteria</taxon>
        <taxon>Pseudomonadati</taxon>
        <taxon>Pseudomonadota</taxon>
        <taxon>Betaproteobacteria</taxon>
        <taxon>Burkholderiales</taxon>
        <taxon>Oxalobacteraceae</taxon>
        <taxon>Telluria group</taxon>
        <taxon>Duganella</taxon>
    </lineage>
</organism>
<dbReference type="InterPro" id="IPR038718">
    <property type="entry name" value="SNF2-like_sf"/>
</dbReference>
<dbReference type="InterPro" id="IPR000330">
    <property type="entry name" value="SNF2_N"/>
</dbReference>
<dbReference type="GO" id="GO:0016787">
    <property type="term" value="F:hydrolase activity"/>
    <property type="evidence" value="ECO:0007669"/>
    <property type="project" value="UniProtKB-KW"/>
</dbReference>
<sequence>MANFSVLPESFELMRQNVPPGFFLSERLIDAVVLIKKERDRSIARLAGVVKRTGKIEYVAAPSNRHCWIIDGTTIRPLPNDVVEIFAKTIGSADINDLSYLNVVELLRNCKMLAVTEEGFLKPGYEAAETFGGQLVIPGLRATLFPYQAKGVQWMWTTIHNTGGLILADEMGLGKTLQIISLLLLDKLSPQSPALIVCPTSLIANWQREIERFSVDLSVMVHRGNQRTGTFRGLQTSQIVITTYETLVNDISIFSAFKWSWVICDEAQAIKNPKSGRRIAISGIPRKRSISVTGTPVENSLLDLWSLVDFVIPGLLGSLSDFERFYDDDLKSAHNLSLLTDPIILKRRVLDVAADLPERINIDIPIELDRNLIDYYLHVKKTTIANYPFAGALVATLQLQLVCAHPWLRQAREKNNDNEAEIFRSDSFSLITNKMERAISILKEAFFTNKKILVFSIFNHLGDLLKEACQPEEIIFWSAINGGTPQGERQEIIDRFSSHSGAGCLILNPKAAGSGLNITAATVVLHFTPVWNPALEAQASARAHRRGQTQPVTIYRLFYKDTVEEVMIERALWKSELANESIPLSSRDDGDYRRVLEITPKIL</sequence>
<keyword evidence="4" id="KW-0067">ATP-binding</keyword>
<evidence type="ECO:0000259" key="2">
    <source>
        <dbReference type="PROSITE" id="PS51192"/>
    </source>
</evidence>
<dbReference type="GO" id="GO:0005524">
    <property type="term" value="F:ATP binding"/>
    <property type="evidence" value="ECO:0007669"/>
    <property type="project" value="InterPro"/>
</dbReference>
<evidence type="ECO:0000313" key="5">
    <source>
        <dbReference type="Proteomes" id="UP000484875"/>
    </source>
</evidence>
<dbReference type="SMART" id="SM00490">
    <property type="entry name" value="HELICc"/>
    <property type="match status" value="1"/>
</dbReference>
<dbReference type="AlphaFoldDB" id="A0A845HHS2"/>
<dbReference type="InterPro" id="IPR049730">
    <property type="entry name" value="SNF2/RAD54-like_C"/>
</dbReference>
<feature type="domain" description="Helicase C-terminal" evidence="3">
    <location>
        <begin position="434"/>
        <end position="590"/>
    </location>
</feature>
<keyword evidence="1" id="KW-0378">Hydrolase</keyword>
<dbReference type="InterPro" id="IPR014001">
    <property type="entry name" value="Helicase_ATP-bd"/>
</dbReference>
<dbReference type="SUPFAM" id="SSF52540">
    <property type="entry name" value="P-loop containing nucleoside triphosphate hydrolases"/>
    <property type="match status" value="2"/>
</dbReference>
<protein>
    <submittedName>
        <fullName evidence="4">DEAD/DEAH box helicase</fullName>
    </submittedName>
</protein>
<keyword evidence="4" id="KW-0547">Nucleotide-binding</keyword>
<evidence type="ECO:0000313" key="4">
    <source>
        <dbReference type="EMBL" id="MYN17125.1"/>
    </source>
</evidence>
<dbReference type="Proteomes" id="UP000484875">
    <property type="component" value="Unassembled WGS sequence"/>
</dbReference>
<dbReference type="InterPro" id="IPR001650">
    <property type="entry name" value="Helicase_C-like"/>
</dbReference>
<dbReference type="SMART" id="SM00487">
    <property type="entry name" value="DEXDc"/>
    <property type="match status" value="1"/>
</dbReference>
<keyword evidence="5" id="KW-1185">Reference proteome</keyword>
<reference evidence="4 5" key="1">
    <citation type="submission" date="2019-12" db="EMBL/GenBank/DDBJ databases">
        <title>Novel species isolated from a subtropical stream in China.</title>
        <authorList>
            <person name="Lu H."/>
        </authorList>
    </citation>
    <scope>NUCLEOTIDE SEQUENCE [LARGE SCALE GENOMIC DNA]</scope>
    <source>
        <strain evidence="4 5">FT107W</strain>
    </source>
</reference>
<dbReference type="PROSITE" id="PS51192">
    <property type="entry name" value="HELICASE_ATP_BIND_1"/>
    <property type="match status" value="1"/>
</dbReference>
<gene>
    <name evidence="4" type="ORF">GTP81_10215</name>
</gene>
<dbReference type="CDD" id="cd18793">
    <property type="entry name" value="SF2_C_SNF"/>
    <property type="match status" value="1"/>
</dbReference>
<evidence type="ECO:0000259" key="3">
    <source>
        <dbReference type="PROSITE" id="PS51194"/>
    </source>
</evidence>
<comment type="caution">
    <text evidence="4">The sequence shown here is derived from an EMBL/GenBank/DDBJ whole genome shotgun (WGS) entry which is preliminary data.</text>
</comment>
<dbReference type="EMBL" id="WWCV01000014">
    <property type="protein sequence ID" value="MYN17125.1"/>
    <property type="molecule type" value="Genomic_DNA"/>
</dbReference>
<dbReference type="Gene3D" id="3.40.50.10810">
    <property type="entry name" value="Tandem AAA-ATPase domain"/>
    <property type="match status" value="1"/>
</dbReference>
<keyword evidence="4" id="KW-0347">Helicase</keyword>
<dbReference type="Gene3D" id="3.40.50.300">
    <property type="entry name" value="P-loop containing nucleotide triphosphate hydrolases"/>
    <property type="match status" value="1"/>
</dbReference>